<dbReference type="PANTHER" id="PTHR42939">
    <property type="entry name" value="ABC TRANSPORTER ATP-BINDING PROTEIN ALBC-RELATED"/>
    <property type="match status" value="1"/>
</dbReference>
<evidence type="ECO:0000256" key="3">
    <source>
        <dbReference type="ARBA" id="ARBA00022840"/>
    </source>
</evidence>
<dbReference type="Proteomes" id="UP000297031">
    <property type="component" value="Chromosome"/>
</dbReference>
<dbReference type="KEGG" id="mgod:E7746_13655"/>
<dbReference type="OrthoDB" id="9808363at2"/>
<name>A0A4V1D1Y7_9BACT</name>
<gene>
    <name evidence="5" type="ORF">E7746_13655</name>
</gene>
<evidence type="ECO:0000259" key="4">
    <source>
        <dbReference type="PROSITE" id="PS50893"/>
    </source>
</evidence>
<evidence type="ECO:0000256" key="2">
    <source>
        <dbReference type="ARBA" id="ARBA00022741"/>
    </source>
</evidence>
<dbReference type="Pfam" id="PF00005">
    <property type="entry name" value="ABC_tran"/>
    <property type="match status" value="1"/>
</dbReference>
<keyword evidence="2" id="KW-0547">Nucleotide-binding</keyword>
<dbReference type="RefSeq" id="WP_136411160.1">
    <property type="nucleotide sequence ID" value="NZ_CP039393.1"/>
</dbReference>
<evidence type="ECO:0000313" key="5">
    <source>
        <dbReference type="EMBL" id="QCD36848.1"/>
    </source>
</evidence>
<proteinExistence type="predicted"/>
<dbReference type="InterPro" id="IPR003593">
    <property type="entry name" value="AAA+_ATPase"/>
</dbReference>
<dbReference type="SUPFAM" id="SSF52540">
    <property type="entry name" value="P-loop containing nucleoside triphosphate hydrolases"/>
    <property type="match status" value="1"/>
</dbReference>
<reference evidence="5 6" key="1">
    <citation type="submission" date="2019-02" db="EMBL/GenBank/DDBJ databases">
        <title>Isolation and identification of novel species under the genus Muribaculum.</title>
        <authorList>
            <person name="Miyake S."/>
            <person name="Ding Y."/>
            <person name="Low A."/>
            <person name="Soh M."/>
            <person name="Seedorf H."/>
        </authorList>
    </citation>
    <scope>NUCLEOTIDE SEQUENCE [LARGE SCALE GENOMIC DNA]</scope>
    <source>
        <strain evidence="5 6">TLL-A4</strain>
    </source>
</reference>
<dbReference type="InterPro" id="IPR027417">
    <property type="entry name" value="P-loop_NTPase"/>
</dbReference>
<keyword evidence="1" id="KW-0813">Transport</keyword>
<dbReference type="InterPro" id="IPR051782">
    <property type="entry name" value="ABC_Transporter_VariousFunc"/>
</dbReference>
<evidence type="ECO:0000256" key="1">
    <source>
        <dbReference type="ARBA" id="ARBA00022448"/>
    </source>
</evidence>
<dbReference type="GO" id="GO:0005524">
    <property type="term" value="F:ATP binding"/>
    <property type="evidence" value="ECO:0007669"/>
    <property type="project" value="UniProtKB-KW"/>
</dbReference>
<dbReference type="InterPro" id="IPR003439">
    <property type="entry name" value="ABC_transporter-like_ATP-bd"/>
</dbReference>
<organism evidence="5 6">
    <name type="scientific">Muribaculum gordoncarteri</name>
    <dbReference type="NCBI Taxonomy" id="2530390"/>
    <lineage>
        <taxon>Bacteria</taxon>
        <taxon>Pseudomonadati</taxon>
        <taxon>Bacteroidota</taxon>
        <taxon>Bacteroidia</taxon>
        <taxon>Bacteroidales</taxon>
        <taxon>Muribaculaceae</taxon>
        <taxon>Muribaculum</taxon>
    </lineage>
</organism>
<dbReference type="AlphaFoldDB" id="A0A4V1D1Y7"/>
<dbReference type="EMBL" id="CP039393">
    <property type="protein sequence ID" value="QCD36848.1"/>
    <property type="molecule type" value="Genomic_DNA"/>
</dbReference>
<feature type="domain" description="ABC transporter" evidence="4">
    <location>
        <begin position="2"/>
        <end position="226"/>
    </location>
</feature>
<protein>
    <submittedName>
        <fullName evidence="5">ABC transporter ATP-binding protein</fullName>
    </submittedName>
</protein>
<dbReference type="SMART" id="SM00382">
    <property type="entry name" value="AAA"/>
    <property type="match status" value="1"/>
</dbReference>
<sequence length="277" mass="30369">MLELRRLKFAYRKGAEALTNASASIGGGVYLLLGENGAGKTTLLHLMAGLLYPGSGECLLNGDPIASRRPSDMQRIFFLGDNMPFPGRTIDEFVKMHAQFFPTFDPQLLADILGRFGINPAERLDGMSLGTRKKAQLAYALSLRTQVLLLDEPANGLDISSKKLLQEIIVENITEEQTIIVSTHTVWDFKNLFDGLLVLNHGQLLVASTVDEILGRIAFVSASEPPVGALYIERVAGRFNAIVKNDGDTDTDIDYVLLYSALMNADARDNIVKLLND</sequence>
<keyword evidence="3 5" id="KW-0067">ATP-binding</keyword>
<keyword evidence="6" id="KW-1185">Reference proteome</keyword>
<dbReference type="GO" id="GO:0016887">
    <property type="term" value="F:ATP hydrolysis activity"/>
    <property type="evidence" value="ECO:0007669"/>
    <property type="project" value="InterPro"/>
</dbReference>
<evidence type="ECO:0000313" key="6">
    <source>
        <dbReference type="Proteomes" id="UP000297031"/>
    </source>
</evidence>
<dbReference type="PROSITE" id="PS50893">
    <property type="entry name" value="ABC_TRANSPORTER_2"/>
    <property type="match status" value="1"/>
</dbReference>
<dbReference type="Gene3D" id="3.40.50.300">
    <property type="entry name" value="P-loop containing nucleotide triphosphate hydrolases"/>
    <property type="match status" value="1"/>
</dbReference>
<accession>A0A4V1D1Y7</accession>
<dbReference type="PANTHER" id="PTHR42939:SF1">
    <property type="entry name" value="ABC TRANSPORTER ATP-BINDING PROTEIN ALBC-RELATED"/>
    <property type="match status" value="1"/>
</dbReference>